<evidence type="ECO:0000313" key="1">
    <source>
        <dbReference type="EMBL" id="AWV88196.1"/>
    </source>
</evidence>
<dbReference type="AlphaFoldDB" id="A0A2Z4FHQ6"/>
<organism evidence="1 2">
    <name type="scientific">Bradymonas sediminis</name>
    <dbReference type="NCBI Taxonomy" id="1548548"/>
    <lineage>
        <taxon>Bacteria</taxon>
        <taxon>Deltaproteobacteria</taxon>
        <taxon>Bradymonadales</taxon>
        <taxon>Bradymonadaceae</taxon>
        <taxon>Bradymonas</taxon>
    </lineage>
</organism>
<dbReference type="Pfam" id="PF09650">
    <property type="entry name" value="PHA_gran_rgn"/>
    <property type="match status" value="1"/>
</dbReference>
<name>A0A2Z4FHQ6_9DELT</name>
<accession>A0A2Z4FHQ6</accession>
<evidence type="ECO:0000313" key="2">
    <source>
        <dbReference type="Proteomes" id="UP000249799"/>
    </source>
</evidence>
<dbReference type="InterPro" id="IPR013433">
    <property type="entry name" value="PHA_gran_rgn"/>
</dbReference>
<dbReference type="OrthoDB" id="5519662at2"/>
<keyword evidence="2" id="KW-1185">Reference proteome</keyword>
<dbReference type="KEGG" id="bsed:DN745_02120"/>
<protein>
    <submittedName>
        <fullName evidence="1">Uncharacterized protein</fullName>
    </submittedName>
</protein>
<dbReference type="RefSeq" id="WP_111331731.1">
    <property type="nucleotide sequence ID" value="NZ_CP030032.1"/>
</dbReference>
<dbReference type="Proteomes" id="UP000249799">
    <property type="component" value="Chromosome"/>
</dbReference>
<dbReference type="EMBL" id="CP030032">
    <property type="protein sequence ID" value="AWV88196.1"/>
    <property type="molecule type" value="Genomic_DNA"/>
</dbReference>
<sequence>MKHVIPHGLSIGLAEKATHKALETYAEKFAQYNAKVDWQGERKATVSFSVKGVSLSGDVEVDENNIALDMSVPFLLKPFQKKAVAVVDEQVKDWIGRAKAGELDDEA</sequence>
<proteinExistence type="predicted"/>
<reference evidence="1 2" key="1">
    <citation type="submission" date="2018-06" db="EMBL/GenBank/DDBJ databases">
        <title>Lujinxingia sediminis gen. nov. sp. nov., a new facultative anaerobic member of the class Deltaproteobacteria, and proposal of Lujinxingaceae fam. nov.</title>
        <authorList>
            <person name="Guo L.-Y."/>
            <person name="Li C.-M."/>
            <person name="Wang S."/>
            <person name="Du Z.-J."/>
        </authorList>
    </citation>
    <scope>NUCLEOTIDE SEQUENCE [LARGE SCALE GENOMIC DNA]</scope>
    <source>
        <strain evidence="1 2">FA350</strain>
    </source>
</reference>
<gene>
    <name evidence="1" type="ORF">DN745_02120</name>
</gene>